<evidence type="ECO:0000313" key="8">
    <source>
        <dbReference type="Proteomes" id="UP000241818"/>
    </source>
</evidence>
<protein>
    <recommendedName>
        <fullName evidence="6">HMG box domain-containing protein</fullName>
    </recommendedName>
</protein>
<gene>
    <name evidence="7" type="ORF">M430DRAFT_63344</name>
</gene>
<feature type="compositionally biased region" description="Polar residues" evidence="5">
    <location>
        <begin position="159"/>
        <end position="170"/>
    </location>
</feature>
<feature type="region of interest" description="Disordered" evidence="5">
    <location>
        <begin position="70"/>
        <end position="176"/>
    </location>
</feature>
<dbReference type="SMART" id="SM00398">
    <property type="entry name" value="HMG"/>
    <property type="match status" value="1"/>
</dbReference>
<dbReference type="InterPro" id="IPR056513">
    <property type="entry name" value="INO80F"/>
</dbReference>
<dbReference type="InterPro" id="IPR009071">
    <property type="entry name" value="HMG_box_dom"/>
</dbReference>
<dbReference type="Pfam" id="PF24245">
    <property type="entry name" value="INO80F"/>
    <property type="match status" value="1"/>
</dbReference>
<feature type="compositionally biased region" description="Acidic residues" evidence="5">
    <location>
        <begin position="261"/>
        <end position="273"/>
    </location>
</feature>
<dbReference type="GO" id="GO:0003677">
    <property type="term" value="F:DNA binding"/>
    <property type="evidence" value="ECO:0007669"/>
    <property type="project" value="UniProtKB-UniRule"/>
</dbReference>
<dbReference type="AlphaFoldDB" id="A0A2T3BFM6"/>
<evidence type="ECO:0000259" key="6">
    <source>
        <dbReference type="PROSITE" id="PS50118"/>
    </source>
</evidence>
<dbReference type="FunCoup" id="A0A2T3BFM6">
    <property type="interactions" value="116"/>
</dbReference>
<dbReference type="InterPro" id="IPR036910">
    <property type="entry name" value="HMG_box_dom_sf"/>
</dbReference>
<feature type="DNA-binding region" description="HMG box" evidence="3">
    <location>
        <begin position="171"/>
        <end position="242"/>
    </location>
</feature>
<keyword evidence="4" id="KW-0175">Coiled coil</keyword>
<keyword evidence="3" id="KW-0238">DNA-binding</keyword>
<feature type="compositionally biased region" description="Polar residues" evidence="5">
    <location>
        <begin position="111"/>
        <end position="144"/>
    </location>
</feature>
<evidence type="ECO:0000256" key="4">
    <source>
        <dbReference type="SAM" id="Coils"/>
    </source>
</evidence>
<dbReference type="GeneID" id="36577131"/>
<dbReference type="RefSeq" id="XP_024725700.1">
    <property type="nucleotide sequence ID" value="XM_024869050.1"/>
</dbReference>
<dbReference type="Gene3D" id="1.10.30.10">
    <property type="entry name" value="High mobility group box domain"/>
    <property type="match status" value="1"/>
</dbReference>
<feature type="region of interest" description="Disordered" evidence="5">
    <location>
        <begin position="229"/>
        <end position="291"/>
    </location>
</feature>
<dbReference type="EMBL" id="KZ679006">
    <property type="protein sequence ID" value="PSS28175.1"/>
    <property type="molecule type" value="Genomic_DNA"/>
</dbReference>
<sequence length="291" mass="31889">MAPPHGAIPPPLPPSVEEAYRRKCIQLKQRMNEVEEANDASRLRIIRMERSVQKMRLERAFLLEQLAKRTSTNVEDSEGSPSPPPTPKEKPLRTKRGHRKPSFLTNLDGRTGSTFIQQGPVTLSPSSDAFSHTHPELNSVSNAAPTLPSKRQLPANGHPNPSASRTSTPPQKRPKTAFDLYCNDLRSVITVKNRKAIADGTFDVERALATGWREMDEEQRGEFQRRLEGMKRTSDAEKEASVGGTGAGQSGFDGESRQTAEADEDVEMGEDGDDGSRSGGEVSGFTAVNRA</sequence>
<feature type="compositionally biased region" description="Basic and acidic residues" evidence="5">
    <location>
        <begin position="229"/>
        <end position="240"/>
    </location>
</feature>
<accession>A0A2T3BFM6</accession>
<feature type="coiled-coil region" evidence="4">
    <location>
        <begin position="17"/>
        <end position="44"/>
    </location>
</feature>
<organism evidence="7 8">
    <name type="scientific">Amorphotheca resinae ATCC 22711</name>
    <dbReference type="NCBI Taxonomy" id="857342"/>
    <lineage>
        <taxon>Eukaryota</taxon>
        <taxon>Fungi</taxon>
        <taxon>Dikarya</taxon>
        <taxon>Ascomycota</taxon>
        <taxon>Pezizomycotina</taxon>
        <taxon>Leotiomycetes</taxon>
        <taxon>Helotiales</taxon>
        <taxon>Amorphothecaceae</taxon>
        <taxon>Amorphotheca</taxon>
    </lineage>
</organism>
<evidence type="ECO:0000256" key="5">
    <source>
        <dbReference type="SAM" id="MobiDB-lite"/>
    </source>
</evidence>
<comment type="subcellular location">
    <subcellularLocation>
        <location evidence="1">Nucleus</location>
    </subcellularLocation>
</comment>
<dbReference type="InParanoid" id="A0A2T3BFM6"/>
<evidence type="ECO:0000256" key="3">
    <source>
        <dbReference type="PROSITE-ProRule" id="PRU00267"/>
    </source>
</evidence>
<dbReference type="Proteomes" id="UP000241818">
    <property type="component" value="Unassembled WGS sequence"/>
</dbReference>
<name>A0A2T3BFM6_AMORE</name>
<dbReference type="PROSITE" id="PS50118">
    <property type="entry name" value="HMG_BOX_2"/>
    <property type="match status" value="1"/>
</dbReference>
<evidence type="ECO:0000256" key="2">
    <source>
        <dbReference type="ARBA" id="ARBA00023242"/>
    </source>
</evidence>
<proteinExistence type="predicted"/>
<keyword evidence="8" id="KW-1185">Reference proteome</keyword>
<dbReference type="GO" id="GO:0005634">
    <property type="term" value="C:nucleus"/>
    <property type="evidence" value="ECO:0007669"/>
    <property type="project" value="UniProtKB-SubCell"/>
</dbReference>
<keyword evidence="2 3" id="KW-0539">Nucleus</keyword>
<dbReference type="SUPFAM" id="SSF47095">
    <property type="entry name" value="HMG-box"/>
    <property type="match status" value="1"/>
</dbReference>
<feature type="domain" description="HMG box" evidence="6">
    <location>
        <begin position="171"/>
        <end position="242"/>
    </location>
</feature>
<evidence type="ECO:0000313" key="7">
    <source>
        <dbReference type="EMBL" id="PSS28175.1"/>
    </source>
</evidence>
<reference evidence="7 8" key="1">
    <citation type="journal article" date="2018" name="New Phytol.">
        <title>Comparative genomics and transcriptomics depict ericoid mycorrhizal fungi as versatile saprotrophs and plant mutualists.</title>
        <authorList>
            <person name="Martino E."/>
            <person name="Morin E."/>
            <person name="Grelet G.A."/>
            <person name="Kuo A."/>
            <person name="Kohler A."/>
            <person name="Daghino S."/>
            <person name="Barry K.W."/>
            <person name="Cichocki N."/>
            <person name="Clum A."/>
            <person name="Dockter R.B."/>
            <person name="Hainaut M."/>
            <person name="Kuo R.C."/>
            <person name="LaButti K."/>
            <person name="Lindahl B.D."/>
            <person name="Lindquist E.A."/>
            <person name="Lipzen A."/>
            <person name="Khouja H.R."/>
            <person name="Magnuson J."/>
            <person name="Murat C."/>
            <person name="Ohm R.A."/>
            <person name="Singer S.W."/>
            <person name="Spatafora J.W."/>
            <person name="Wang M."/>
            <person name="Veneault-Fourrey C."/>
            <person name="Henrissat B."/>
            <person name="Grigoriev I.V."/>
            <person name="Martin F.M."/>
            <person name="Perotto S."/>
        </authorList>
    </citation>
    <scope>NUCLEOTIDE SEQUENCE [LARGE SCALE GENOMIC DNA]</scope>
    <source>
        <strain evidence="7 8">ATCC 22711</strain>
    </source>
</reference>
<dbReference type="STRING" id="857342.A0A2T3BFM6"/>
<evidence type="ECO:0000256" key="1">
    <source>
        <dbReference type="ARBA" id="ARBA00004123"/>
    </source>
</evidence>
<dbReference type="OrthoDB" id="10070927at2759"/>